<proteinExistence type="predicted"/>
<dbReference type="EMBL" id="JAAXPG010000020">
    <property type="protein sequence ID" value="NKZ00016.1"/>
    <property type="molecule type" value="Genomic_DNA"/>
</dbReference>
<protein>
    <submittedName>
        <fullName evidence="1">Uncharacterized protein</fullName>
    </submittedName>
</protein>
<comment type="caution">
    <text evidence="1">The sequence shown here is derived from an EMBL/GenBank/DDBJ whole genome shotgun (WGS) entry which is preliminary data.</text>
</comment>
<organism evidence="1 2">
    <name type="scientific">Nocardiopsis alborubida</name>
    <dbReference type="NCBI Taxonomy" id="146802"/>
    <lineage>
        <taxon>Bacteria</taxon>
        <taxon>Bacillati</taxon>
        <taxon>Actinomycetota</taxon>
        <taxon>Actinomycetes</taxon>
        <taxon>Streptosporangiales</taxon>
        <taxon>Nocardiopsidaceae</taxon>
        <taxon>Nocardiopsis</taxon>
    </lineage>
</organism>
<name>A0A7X6RRI2_9ACTN</name>
<reference evidence="1 2" key="1">
    <citation type="submission" date="2020-04" db="EMBL/GenBank/DDBJ databases">
        <title>MicrobeNet Type strains.</title>
        <authorList>
            <person name="Nicholson A.C."/>
        </authorList>
    </citation>
    <scope>NUCLEOTIDE SEQUENCE [LARGE SCALE GENOMIC DNA]</scope>
    <source>
        <strain evidence="1 2">ATCC 23612</strain>
    </source>
</reference>
<evidence type="ECO:0000313" key="2">
    <source>
        <dbReference type="Proteomes" id="UP000553209"/>
    </source>
</evidence>
<dbReference type="AlphaFoldDB" id="A0A7X6RRI2"/>
<dbReference type="Proteomes" id="UP000553209">
    <property type="component" value="Unassembled WGS sequence"/>
</dbReference>
<evidence type="ECO:0000313" key="1">
    <source>
        <dbReference type="EMBL" id="NKZ00016.1"/>
    </source>
</evidence>
<sequence>MFRRWRERVRAGEARRFEHTCSARVDSADSGLYFDALLFYEWTVAVGAEERILHPDEVARSLLVGAVRAATERYPVLHVREAEWSANERLSKAIVTDDRLIVRGRVRLSVPVATEAQARARFLARERVHLEETEHTARLEVLRERLSAPGLGLVWWLDRHDPAWGTTNPKQWTRELIESYEELAAALRRDCAAVETDEGALLRARIEEALALAEDPGAAKRFASYLGDYLTHVVGRSPRT</sequence>
<accession>A0A7X6RRI2</accession>
<keyword evidence="2" id="KW-1185">Reference proteome</keyword>
<gene>
    <name evidence="1" type="ORF">HGB44_20420</name>
</gene>
<dbReference type="RefSeq" id="WP_168444079.1">
    <property type="nucleotide sequence ID" value="NZ_JAAXPG010000020.1"/>
</dbReference>